<dbReference type="InterPro" id="IPR036921">
    <property type="entry name" value="PurM-like_N_sf"/>
</dbReference>
<dbReference type="GO" id="GO:0051604">
    <property type="term" value="P:protein maturation"/>
    <property type="evidence" value="ECO:0007669"/>
    <property type="project" value="TreeGrafter"/>
</dbReference>
<dbReference type="SUPFAM" id="SSF55326">
    <property type="entry name" value="PurM N-terminal domain-like"/>
    <property type="match status" value="1"/>
</dbReference>
<dbReference type="Gene3D" id="3.30.1330.10">
    <property type="entry name" value="PurM-like, N-terminal domain"/>
    <property type="match status" value="1"/>
</dbReference>
<dbReference type="PANTHER" id="PTHR30303">
    <property type="entry name" value="HYDROGENASE ISOENZYMES FORMATION PROTEIN HYPE"/>
    <property type="match status" value="1"/>
</dbReference>
<dbReference type="PIRSF" id="PIRSF005644">
    <property type="entry name" value="Hdrgns_mtr_HypE"/>
    <property type="match status" value="1"/>
</dbReference>
<feature type="domain" description="PurM-like C-terminal" evidence="3">
    <location>
        <begin position="157"/>
        <end position="312"/>
    </location>
</feature>
<dbReference type="Pfam" id="PF00586">
    <property type="entry name" value="AIRS"/>
    <property type="match status" value="1"/>
</dbReference>
<evidence type="ECO:0000256" key="1">
    <source>
        <dbReference type="ARBA" id="ARBA00006243"/>
    </source>
</evidence>
<protein>
    <submittedName>
        <fullName evidence="5">AIR synthase</fullName>
    </submittedName>
    <submittedName>
        <fullName evidence="4">Hydrogenase maturation factor</fullName>
    </submittedName>
</protein>
<dbReference type="InterPro" id="IPR036676">
    <property type="entry name" value="PurM-like_C_sf"/>
</dbReference>
<dbReference type="PANTHER" id="PTHR30303:SF4">
    <property type="entry name" value="HYDROGENASE EXPRESSION_FORMATION PROTEIN HYPE"/>
    <property type="match status" value="1"/>
</dbReference>
<accession>A0A0M9U3F1</accession>
<gene>
    <name evidence="5" type="ORF">ADN01_04650</name>
    <name evidence="4" type="ORF">LSAC_03618</name>
</gene>
<organism evidence="4">
    <name type="scientific">Levilinea saccharolytica</name>
    <dbReference type="NCBI Taxonomy" id="229921"/>
    <lineage>
        <taxon>Bacteria</taxon>
        <taxon>Bacillati</taxon>
        <taxon>Chloroflexota</taxon>
        <taxon>Anaerolineae</taxon>
        <taxon>Anaerolineales</taxon>
        <taxon>Anaerolineaceae</taxon>
        <taxon>Levilinea</taxon>
    </lineage>
</organism>
<dbReference type="InterPro" id="IPR016188">
    <property type="entry name" value="PurM-like_N"/>
</dbReference>
<dbReference type="Proteomes" id="UP000050501">
    <property type="component" value="Unassembled WGS sequence"/>
</dbReference>
<dbReference type="SUPFAM" id="SSF56042">
    <property type="entry name" value="PurM C-terminal domain-like"/>
    <property type="match status" value="1"/>
</dbReference>
<sequence>MSDAILPLGKLPPELLAQLVAQIPSSDPRVLLGPGVGLDCAVIDTGAPQLLVLKTEPITFVSGEIGWYGVQVSANDIATTGAVPRWYMTALLLPQGQTTPRLVEEILDQINAACAQLGVTVVGGHTEITHGLDRPLLIGTLIGEVAREGLITPRGAQVGDRILLTKGVPVEATAILSREFPEQLAAVLTPAELEEAAAFLYTPGISVARDAQIAVQAGRVTAMHDPTEGGLASALWEMAEASGKCFKMDPAAVPVPRLSRRVCEVFGLNPLAAIASGALLFTAPPSGAPAICAALQAEGILCAEIGEVSEGPFAVWQRLPDGEVPLPRPERDEITRVYE</sequence>
<dbReference type="AlphaFoldDB" id="A0A0M9U3F1"/>
<evidence type="ECO:0000259" key="2">
    <source>
        <dbReference type="Pfam" id="PF00586"/>
    </source>
</evidence>
<reference evidence="4" key="1">
    <citation type="journal article" date="2015" name="Genome Announc.">
        <title>Draft Genome Sequences of Anaerolinea thermolimosa IMO-1, Bellilinea caldifistulae GOMI-1, Leptolinea tardivitalis YMTK-2, Levilinea saccharolytica KIBI-1, Longilinea arvoryzae KOME-1, Previously Described as Members of the Class Anaerolineae (Chloroflexi).</title>
        <authorList>
            <person name="Matsuura N."/>
            <person name="Tourlousse M.D."/>
            <person name="Ohashi A."/>
            <person name="Hugenholtz P."/>
            <person name="Sekiguchi Y."/>
        </authorList>
    </citation>
    <scope>NUCLEOTIDE SEQUENCE</scope>
    <source>
        <strain evidence="4">KIBI-1</strain>
    </source>
</reference>
<evidence type="ECO:0000313" key="4">
    <source>
        <dbReference type="EMBL" id="GAP19706.1"/>
    </source>
</evidence>
<dbReference type="PATRIC" id="fig|229921.5.peg.3283"/>
<dbReference type="Gene3D" id="3.90.650.10">
    <property type="entry name" value="PurM-like C-terminal domain"/>
    <property type="match status" value="1"/>
</dbReference>
<dbReference type="Pfam" id="PF02769">
    <property type="entry name" value="AIRS_C"/>
    <property type="match status" value="1"/>
</dbReference>
<dbReference type="InterPro" id="IPR010918">
    <property type="entry name" value="PurM-like_C_dom"/>
</dbReference>
<evidence type="ECO:0000313" key="5">
    <source>
        <dbReference type="EMBL" id="KPL87449.1"/>
    </source>
</evidence>
<dbReference type="STRING" id="229921.ADN01_04650"/>
<dbReference type="OrthoDB" id="153904at2"/>
<evidence type="ECO:0000259" key="3">
    <source>
        <dbReference type="Pfam" id="PF02769"/>
    </source>
</evidence>
<name>A0A0M9U3F1_9CHLR</name>
<keyword evidence="6" id="KW-1185">Reference proteome</keyword>
<dbReference type="RefSeq" id="WP_062419956.1">
    <property type="nucleotide sequence ID" value="NZ_BBXZ01000188.1"/>
</dbReference>
<feature type="domain" description="PurM-like N-terminal" evidence="2">
    <location>
        <begin position="39"/>
        <end position="145"/>
    </location>
</feature>
<comment type="similarity">
    <text evidence="1">Belongs to the HypE family.</text>
</comment>
<dbReference type="EMBL" id="DF967975">
    <property type="protein sequence ID" value="GAP19706.1"/>
    <property type="molecule type" value="Genomic_DNA"/>
</dbReference>
<dbReference type="EMBL" id="LGCM01000019">
    <property type="protein sequence ID" value="KPL87449.1"/>
    <property type="molecule type" value="Genomic_DNA"/>
</dbReference>
<dbReference type="InterPro" id="IPR011854">
    <property type="entry name" value="HypE"/>
</dbReference>
<dbReference type="CDD" id="cd06061">
    <property type="entry name" value="PurM-like1"/>
    <property type="match status" value="1"/>
</dbReference>
<reference evidence="5 6" key="2">
    <citation type="submission" date="2015-07" db="EMBL/GenBank/DDBJ databases">
        <title>Genome sequence of Levilinea saccharolytica DSM 16555.</title>
        <authorList>
            <person name="Hemp J."/>
            <person name="Ward L.M."/>
            <person name="Pace L.A."/>
            <person name="Fischer W.W."/>
        </authorList>
    </citation>
    <scope>NUCLEOTIDE SEQUENCE [LARGE SCALE GENOMIC DNA]</scope>
    <source>
        <strain evidence="5 6">KIBI-1</strain>
    </source>
</reference>
<evidence type="ECO:0000313" key="6">
    <source>
        <dbReference type="Proteomes" id="UP000050501"/>
    </source>
</evidence>
<proteinExistence type="inferred from homology"/>